<dbReference type="RefSeq" id="WP_167978230.1">
    <property type="nucleotide sequence ID" value="NZ_VSRL01000184.1"/>
</dbReference>
<protein>
    <submittedName>
        <fullName evidence="2">Uncharacterized protein</fullName>
    </submittedName>
</protein>
<keyword evidence="1" id="KW-1133">Transmembrane helix</keyword>
<accession>A0ABX1FSS2</accession>
<keyword evidence="1" id="KW-0472">Membrane</keyword>
<keyword evidence="1" id="KW-0812">Transmembrane</keyword>
<evidence type="ECO:0000313" key="3">
    <source>
        <dbReference type="Proteomes" id="UP001515943"/>
    </source>
</evidence>
<gene>
    <name evidence="2" type="ORF">FXN61_34415</name>
</gene>
<reference evidence="2 3" key="1">
    <citation type="submission" date="2019-08" db="EMBL/GenBank/DDBJ databases">
        <title>Lentzea from Indian Himalayas.</title>
        <authorList>
            <person name="Mandal S."/>
            <person name="Mallick Gupta A."/>
            <person name="Maiti P.K."/>
            <person name="Sarkar J."/>
            <person name="Mandal S."/>
        </authorList>
    </citation>
    <scope>NUCLEOTIDE SEQUENCE [LARGE SCALE GENOMIC DNA]</scope>
    <source>
        <strain evidence="2 3">PSKA42</strain>
    </source>
</reference>
<feature type="transmembrane region" description="Helical" evidence="1">
    <location>
        <begin position="133"/>
        <end position="151"/>
    </location>
</feature>
<feature type="transmembrane region" description="Helical" evidence="1">
    <location>
        <begin position="93"/>
        <end position="113"/>
    </location>
</feature>
<comment type="caution">
    <text evidence="2">The sequence shown here is derived from an EMBL/GenBank/DDBJ whole genome shotgun (WGS) entry which is preliminary data.</text>
</comment>
<dbReference type="Proteomes" id="UP001515943">
    <property type="component" value="Unassembled WGS sequence"/>
</dbReference>
<sequence length="170" mass="18104">MARPLIPAPAPKLINVSRWLWIASAGVGMARFVAQLFDRETLVAEARRQNPALGQDQIDSGVNGGILFGLLIATVILVAYTRLANAMARGRNWARIVLTVLGAASVAFGLFRLVAFGSGTAAALGVAMRPADLAVTVVTTVLDATAIVLMYRVSAHFRTRVVVDSDFLRS</sequence>
<dbReference type="EMBL" id="VSRL01000184">
    <property type="protein sequence ID" value="NKE61582.1"/>
    <property type="molecule type" value="Genomic_DNA"/>
</dbReference>
<proteinExistence type="predicted"/>
<name>A0ABX1FSS2_9PSEU</name>
<evidence type="ECO:0000256" key="1">
    <source>
        <dbReference type="SAM" id="Phobius"/>
    </source>
</evidence>
<feature type="transmembrane region" description="Helical" evidence="1">
    <location>
        <begin position="20"/>
        <end position="37"/>
    </location>
</feature>
<organism evidence="2 3">
    <name type="scientific">Lentzea indica</name>
    <dbReference type="NCBI Taxonomy" id="2604800"/>
    <lineage>
        <taxon>Bacteria</taxon>
        <taxon>Bacillati</taxon>
        <taxon>Actinomycetota</taxon>
        <taxon>Actinomycetes</taxon>
        <taxon>Pseudonocardiales</taxon>
        <taxon>Pseudonocardiaceae</taxon>
        <taxon>Lentzea</taxon>
    </lineage>
</organism>
<feature type="transmembrane region" description="Helical" evidence="1">
    <location>
        <begin position="61"/>
        <end position="81"/>
    </location>
</feature>
<keyword evidence="3" id="KW-1185">Reference proteome</keyword>
<evidence type="ECO:0000313" key="2">
    <source>
        <dbReference type="EMBL" id="NKE61582.1"/>
    </source>
</evidence>